<gene>
    <name evidence="1" type="ORF">DT065_16875</name>
</gene>
<dbReference type="Proteomes" id="UP000252100">
    <property type="component" value="Chromosome"/>
</dbReference>
<protein>
    <submittedName>
        <fullName evidence="1">Uncharacterized protein</fullName>
    </submittedName>
</protein>
<organism evidence="1 2">
    <name type="scientific">Salicibibacter kimchii</name>
    <dbReference type="NCBI Taxonomy" id="2099786"/>
    <lineage>
        <taxon>Bacteria</taxon>
        <taxon>Bacillati</taxon>
        <taxon>Bacillota</taxon>
        <taxon>Bacilli</taxon>
        <taxon>Bacillales</taxon>
        <taxon>Bacillaceae</taxon>
        <taxon>Salicibibacter</taxon>
    </lineage>
</organism>
<keyword evidence="2" id="KW-1185">Reference proteome</keyword>
<evidence type="ECO:0000313" key="2">
    <source>
        <dbReference type="Proteomes" id="UP000252100"/>
    </source>
</evidence>
<accession>A0A345C2R2</accession>
<name>A0A345C2R2_9BACI</name>
<reference evidence="1 2" key="1">
    <citation type="journal article" date="2018" name="J. Microbiol.">
        <title>Salicibibacter kimchii gen. nov., sp. nov., a moderately halophilic and alkalitolerant bacterium in the family Bacillaceae, isolated from kimchi.</title>
        <authorList>
            <person name="Jang J.Y."/>
            <person name="Oh Y.J."/>
            <person name="Lim S.K."/>
            <person name="Park H.K."/>
            <person name="Lee C."/>
            <person name="Kim J.Y."/>
            <person name="Lee M.A."/>
            <person name="Choi H.J."/>
        </authorList>
    </citation>
    <scope>NUCLEOTIDE SEQUENCE [LARGE SCALE GENOMIC DNA]</scope>
    <source>
        <strain evidence="1 2">NKC1-1</strain>
    </source>
</reference>
<evidence type="ECO:0000313" key="1">
    <source>
        <dbReference type="EMBL" id="AXF57493.1"/>
    </source>
</evidence>
<proteinExistence type="predicted"/>
<dbReference type="EMBL" id="CP031092">
    <property type="protein sequence ID" value="AXF57493.1"/>
    <property type="molecule type" value="Genomic_DNA"/>
</dbReference>
<sequence length="61" mass="6990">MTNQMYQKMTETNTTFANWLLGFEDLKTGTSNWGNLPSSGVIMRISDVLFAEVNSNRAFYF</sequence>
<dbReference type="AlphaFoldDB" id="A0A345C2R2"/>
<dbReference type="KEGG" id="rue:DT065_16875"/>